<gene>
    <name evidence="1" type="ORF">FEF65_04340</name>
</gene>
<dbReference type="SUPFAM" id="SSF56784">
    <property type="entry name" value="HAD-like"/>
    <property type="match status" value="1"/>
</dbReference>
<dbReference type="RefSeq" id="WP_138238565.1">
    <property type="nucleotide sequence ID" value="NZ_VBRY01000003.1"/>
</dbReference>
<keyword evidence="2" id="KW-1185">Reference proteome</keyword>
<evidence type="ECO:0000313" key="1">
    <source>
        <dbReference type="EMBL" id="TLS68230.1"/>
    </source>
</evidence>
<dbReference type="EMBL" id="VBRY01000003">
    <property type="protein sequence ID" value="TLS68230.1"/>
    <property type="molecule type" value="Genomic_DNA"/>
</dbReference>
<dbReference type="InterPro" id="IPR023214">
    <property type="entry name" value="HAD_sf"/>
</dbReference>
<accession>A0A5R9GQN2</accession>
<sequence>MPFELAVIDLDNTLYAADNGVFARMDKRMTAFVAKELEVEPEEADRLRVKYWKEYGTTLRGMMLHHGMEAEAFLHDVHDIDAHEILKPDPALDAALARLPGRKVIHTNGILEHAERILDILGVAHHFAAIYDIRFNHYIPKPDRETLAMLIRAEGCRPERTLVVDDMEDNLKIARELGCKTVWITQDTGGYWDYHLPSIHTLPDRLSGHRPG</sequence>
<dbReference type="PANTHER" id="PTHR12725">
    <property type="entry name" value="HALOACID DEHALOGENASE-LIKE HYDROLASE"/>
    <property type="match status" value="1"/>
</dbReference>
<dbReference type="NCBIfam" id="TIGR01993">
    <property type="entry name" value="Pyr-5-nucltdase"/>
    <property type="match status" value="1"/>
</dbReference>
<dbReference type="SFLD" id="SFLDS00003">
    <property type="entry name" value="Haloacid_Dehalogenase"/>
    <property type="match status" value="1"/>
</dbReference>
<dbReference type="PANTHER" id="PTHR12725:SF117">
    <property type="entry name" value="HALOACID DEHALOGENASE-LIKE HYDROLASE"/>
    <property type="match status" value="1"/>
</dbReference>
<reference evidence="1 2" key="1">
    <citation type="journal article" date="2019" name="Appl. Environ. Microbiol.">
        <title>Environmental Evidence and Genomic Insight of Iron-oxidizing Bacteria Preference Towards More Corrosion Resistant Stainless Steel at Higher Salinities.</title>
        <authorList>
            <person name="Garrison C.E."/>
            <person name="Price K.A."/>
            <person name="Field E.K."/>
        </authorList>
    </citation>
    <scope>NUCLEOTIDE SEQUENCE [LARGE SCALE GENOMIC DNA]</scope>
    <source>
        <strain evidence="1 2">P3</strain>
    </source>
</reference>
<name>A0A5R9GQN2_9PROT</name>
<dbReference type="SFLD" id="SFLDG01129">
    <property type="entry name" value="C1.5:_HAD__Beta-PGM__Phosphata"/>
    <property type="match status" value="1"/>
</dbReference>
<protein>
    <submittedName>
        <fullName evidence="1">Pyrimidine 5'-nucleotidase</fullName>
    </submittedName>
</protein>
<proteinExistence type="predicted"/>
<dbReference type="SFLD" id="SFLDG01132">
    <property type="entry name" value="C1.5.3:_5'-Nucleotidase_Like"/>
    <property type="match status" value="1"/>
</dbReference>
<dbReference type="Gene3D" id="3.40.50.1000">
    <property type="entry name" value="HAD superfamily/HAD-like"/>
    <property type="match status" value="1"/>
</dbReference>
<evidence type="ECO:0000313" key="2">
    <source>
        <dbReference type="Proteomes" id="UP000306585"/>
    </source>
</evidence>
<dbReference type="Proteomes" id="UP000306585">
    <property type="component" value="Unassembled WGS sequence"/>
</dbReference>
<organism evidence="1 2">
    <name type="scientific">Mariprofundus erugo</name>
    <dbReference type="NCBI Taxonomy" id="2528639"/>
    <lineage>
        <taxon>Bacteria</taxon>
        <taxon>Pseudomonadati</taxon>
        <taxon>Pseudomonadota</taxon>
        <taxon>Candidatius Mariprofundia</taxon>
        <taxon>Mariprofundales</taxon>
        <taxon>Mariprofundaceae</taxon>
        <taxon>Mariprofundus</taxon>
    </lineage>
</organism>
<comment type="caution">
    <text evidence="1">The sequence shown here is derived from an EMBL/GenBank/DDBJ whole genome shotgun (WGS) entry which is preliminary data.</text>
</comment>
<dbReference type="InterPro" id="IPR006439">
    <property type="entry name" value="HAD-SF_hydro_IA"/>
</dbReference>
<dbReference type="InterPro" id="IPR036412">
    <property type="entry name" value="HAD-like_sf"/>
</dbReference>
<dbReference type="NCBIfam" id="TIGR01509">
    <property type="entry name" value="HAD-SF-IA-v3"/>
    <property type="match status" value="1"/>
</dbReference>
<dbReference type="AlphaFoldDB" id="A0A5R9GQN2"/>
<dbReference type="Pfam" id="PF00702">
    <property type="entry name" value="Hydrolase"/>
    <property type="match status" value="1"/>
</dbReference>
<dbReference type="Gene3D" id="1.10.150.450">
    <property type="match status" value="1"/>
</dbReference>
<dbReference type="InterPro" id="IPR010237">
    <property type="entry name" value="Pyr-5-nucltdase"/>
</dbReference>